<dbReference type="GO" id="GO:0006790">
    <property type="term" value="P:sulfur compound metabolic process"/>
    <property type="evidence" value="ECO:0007669"/>
    <property type="project" value="TreeGrafter"/>
</dbReference>
<dbReference type="InterPro" id="IPR000572">
    <property type="entry name" value="OxRdtase_Mopterin-bd_dom"/>
</dbReference>
<dbReference type="SUPFAM" id="SSF56524">
    <property type="entry name" value="Oxidoreductase molybdopterin-binding domain"/>
    <property type="match status" value="1"/>
</dbReference>
<evidence type="ECO:0000313" key="3">
    <source>
        <dbReference type="EMBL" id="KLO08219.1"/>
    </source>
</evidence>
<organism evidence="3 4">
    <name type="scientific">Schizopora paradoxa</name>
    <dbReference type="NCBI Taxonomy" id="27342"/>
    <lineage>
        <taxon>Eukaryota</taxon>
        <taxon>Fungi</taxon>
        <taxon>Dikarya</taxon>
        <taxon>Basidiomycota</taxon>
        <taxon>Agaricomycotina</taxon>
        <taxon>Agaricomycetes</taxon>
        <taxon>Hymenochaetales</taxon>
        <taxon>Schizoporaceae</taxon>
        <taxon>Schizopora</taxon>
    </lineage>
</organism>
<dbReference type="Gene3D" id="2.60.40.650">
    <property type="match status" value="1"/>
</dbReference>
<dbReference type="GO" id="GO:0008482">
    <property type="term" value="F:sulfite oxidase activity"/>
    <property type="evidence" value="ECO:0007669"/>
    <property type="project" value="TreeGrafter"/>
</dbReference>
<dbReference type="GO" id="GO:0030151">
    <property type="term" value="F:molybdenum ion binding"/>
    <property type="evidence" value="ECO:0007669"/>
    <property type="project" value="InterPro"/>
</dbReference>
<evidence type="ECO:0000313" key="4">
    <source>
        <dbReference type="Proteomes" id="UP000053477"/>
    </source>
</evidence>
<feature type="domain" description="Oxidoreductase molybdopterin-binding" evidence="1">
    <location>
        <begin position="216"/>
        <end position="335"/>
    </location>
</feature>
<dbReference type="SUPFAM" id="SSF81296">
    <property type="entry name" value="E set domains"/>
    <property type="match status" value="1"/>
</dbReference>
<keyword evidence="4" id="KW-1185">Reference proteome</keyword>
<dbReference type="GO" id="GO:0020037">
    <property type="term" value="F:heme binding"/>
    <property type="evidence" value="ECO:0007669"/>
    <property type="project" value="TreeGrafter"/>
</dbReference>
<dbReference type="PANTHER" id="PTHR19372">
    <property type="entry name" value="SULFITE REDUCTASE"/>
    <property type="match status" value="1"/>
</dbReference>
<dbReference type="STRING" id="27342.A0A0H2R8R5"/>
<dbReference type="GO" id="GO:0043546">
    <property type="term" value="F:molybdopterin cofactor binding"/>
    <property type="evidence" value="ECO:0007669"/>
    <property type="project" value="TreeGrafter"/>
</dbReference>
<dbReference type="Pfam" id="PF00174">
    <property type="entry name" value="Oxidored_molyb"/>
    <property type="match status" value="1"/>
</dbReference>
<dbReference type="OrthoDB" id="10051395at2759"/>
<gene>
    <name evidence="3" type="ORF">SCHPADRAFT_894055</name>
</gene>
<dbReference type="AlphaFoldDB" id="A0A0H2R8R5"/>
<dbReference type="PANTHER" id="PTHR19372:SF6">
    <property type="entry name" value="SULFITE OXIDASE"/>
    <property type="match status" value="1"/>
</dbReference>
<dbReference type="InterPro" id="IPR036374">
    <property type="entry name" value="OxRdtase_Mopterin-bd_sf"/>
</dbReference>
<name>A0A0H2R8R5_9AGAM</name>
<dbReference type="InterPro" id="IPR005066">
    <property type="entry name" value="MoCF_OxRdtse_dimer"/>
</dbReference>
<reference evidence="3 4" key="1">
    <citation type="submission" date="2015-04" db="EMBL/GenBank/DDBJ databases">
        <title>Complete genome sequence of Schizopora paradoxa KUC8140, a cosmopolitan wood degrader in East Asia.</title>
        <authorList>
            <consortium name="DOE Joint Genome Institute"/>
            <person name="Min B."/>
            <person name="Park H."/>
            <person name="Jang Y."/>
            <person name="Kim J.-J."/>
            <person name="Kim K.H."/>
            <person name="Pangilinan J."/>
            <person name="Lipzen A."/>
            <person name="Riley R."/>
            <person name="Grigoriev I.V."/>
            <person name="Spatafora J.W."/>
            <person name="Choi I.-G."/>
        </authorList>
    </citation>
    <scope>NUCLEOTIDE SEQUENCE [LARGE SCALE GENOMIC DNA]</scope>
    <source>
        <strain evidence="3 4">KUC8140</strain>
    </source>
</reference>
<dbReference type="GO" id="GO:0005739">
    <property type="term" value="C:mitochondrion"/>
    <property type="evidence" value="ECO:0007669"/>
    <property type="project" value="TreeGrafter"/>
</dbReference>
<feature type="domain" description="Moybdenum cofactor oxidoreductase dimerisation" evidence="2">
    <location>
        <begin position="367"/>
        <end position="470"/>
    </location>
</feature>
<accession>A0A0H2R8R5</accession>
<dbReference type="Gene3D" id="3.90.420.10">
    <property type="entry name" value="Oxidoreductase, molybdopterin-binding domain"/>
    <property type="match status" value="1"/>
</dbReference>
<protein>
    <recommendedName>
        <fullName evidence="5">Molybdopterin binding oxidoreductase</fullName>
    </recommendedName>
</protein>
<evidence type="ECO:0000259" key="2">
    <source>
        <dbReference type="Pfam" id="PF03404"/>
    </source>
</evidence>
<dbReference type="InParanoid" id="A0A0H2R8R5"/>
<dbReference type="EMBL" id="KQ086101">
    <property type="protein sequence ID" value="KLO08219.1"/>
    <property type="molecule type" value="Genomic_DNA"/>
</dbReference>
<proteinExistence type="predicted"/>
<dbReference type="Pfam" id="PF03404">
    <property type="entry name" value="Mo-co_dimer"/>
    <property type="match status" value="1"/>
</dbReference>
<sequence length="534" mass="61418">MTTTTFHDDDDDCDQGHSLFHFYKDRHSRDDDEILQVERVVEIIDGKLDREGRGWATISSPRARNASRRRARNARYEFVQYATVDSKDAHDTPKIAPFAARAESSVIDDEEMSQDTQLIDEPKDPQKRLEVSALPGGREGWSGKPHLYANDVLKTKKFTPIPVQFHRRRRVPIAFTYFAFYFNKRLARSHSFNGFPVQRRDETRPASRRKDHGKIKSFVGTAVYRGVALKKFLKKACGGIIPGCEHLEFIGADIYFKYARLFKDFILLTSDLWQERKHVHYAMSVPWRKLRMNKEVFFAREMDGEPLPKIHGYPDRLVFTGNIGARTCKGVFRVNSCAELSMARTEARISLLCAAGKQNVKWNNGFSIQNMPVSGAIIKLLNKEIIVHDGKIRLQGWSYSGGGNWVQRVEVSPDGGHIWYAVPEENLTEKVSLSPWRLWVIDVPVDAEGWVEFCVRTWDSSNNTEPTWHLHVISLCHRIKLYSVNRSRPETSKRLQALEQQGDNIMNLTRPPEFSLGTEEYLKAYCAHRGEPFS</sequence>
<evidence type="ECO:0000259" key="1">
    <source>
        <dbReference type="Pfam" id="PF00174"/>
    </source>
</evidence>
<evidence type="ECO:0008006" key="5">
    <source>
        <dbReference type="Google" id="ProtNLM"/>
    </source>
</evidence>
<dbReference type="InterPro" id="IPR014756">
    <property type="entry name" value="Ig_E-set"/>
</dbReference>
<dbReference type="Proteomes" id="UP000053477">
    <property type="component" value="Unassembled WGS sequence"/>
</dbReference>